<dbReference type="EMBL" id="CP140158">
    <property type="protein sequence ID" value="WQG84489.1"/>
    <property type="molecule type" value="Genomic_DNA"/>
</dbReference>
<accession>A0ABZ0X284</accession>
<proteinExistence type="predicted"/>
<sequence>MKFELYIDAKDEYAVQFRDILEADEVVSKKLDPYIRRVDKVSLENDMDIIQRLVELGHKHHTGYRIELVSNFTKKELSSCKLYTIFGTKFISQDDMSINKMLDYSRELGKLSEAKPFGFRRLDYKKYYLKKAKTLKEESFAVCSGSGSQFFFGNYIADLMHNAGITGWSRCPVIHPVTQEKLEGLHLLGVSHELPEMIKDNKYLTTSEWGYSLDTLLMFEQRKLDNTELKDLNITQENLTGDGSGLCCVSKSFYDFYKKHNLKGLKFRPVLLKGSELYGLYIEKREYLESLFSGVPELVVTERY</sequence>
<reference evidence="1 2" key="1">
    <citation type="submission" date="2023-11" db="EMBL/GenBank/DDBJ databases">
        <title>MicrobeMod: A computational toolkit for identifying prokaryotic methylation and restriction-modification with nanopore sequencing.</title>
        <authorList>
            <person name="Crits-Christoph A."/>
            <person name="Kang S.C."/>
            <person name="Lee H."/>
            <person name="Ostrov N."/>
        </authorList>
    </citation>
    <scope>NUCLEOTIDE SEQUENCE [LARGE SCALE GENOMIC DNA]</scope>
    <source>
        <strain evidence="1 2">DSMZ 16071</strain>
    </source>
</reference>
<evidence type="ECO:0000313" key="1">
    <source>
        <dbReference type="EMBL" id="WQG84489.1"/>
    </source>
</evidence>
<dbReference type="RefSeq" id="WP_018624961.1">
    <property type="nucleotide sequence ID" value="NZ_CP140158.1"/>
</dbReference>
<evidence type="ECO:0000313" key="2">
    <source>
        <dbReference type="Proteomes" id="UP001324185"/>
    </source>
</evidence>
<organism evidence="1 2">
    <name type="scientific">Kangiella aquimarina</name>
    <dbReference type="NCBI Taxonomy" id="261965"/>
    <lineage>
        <taxon>Bacteria</taxon>
        <taxon>Pseudomonadati</taxon>
        <taxon>Pseudomonadota</taxon>
        <taxon>Gammaproteobacteria</taxon>
        <taxon>Kangiellales</taxon>
        <taxon>Kangiellaceae</taxon>
        <taxon>Kangiella</taxon>
    </lineage>
</organism>
<dbReference type="Proteomes" id="UP001324185">
    <property type="component" value="Chromosome"/>
</dbReference>
<keyword evidence="2" id="KW-1185">Reference proteome</keyword>
<name>A0ABZ0X284_9GAMM</name>
<protein>
    <submittedName>
        <fullName evidence="1">Uncharacterized protein</fullName>
    </submittedName>
</protein>
<gene>
    <name evidence="1" type="ORF">SR900_08425</name>
</gene>